<evidence type="ECO:0000256" key="4">
    <source>
        <dbReference type="PIRSR" id="PIRSR606118-50"/>
    </source>
</evidence>
<dbReference type="SUPFAM" id="SSF53041">
    <property type="entry name" value="Resolvase-like"/>
    <property type="match status" value="1"/>
</dbReference>
<dbReference type="Pfam" id="PF07508">
    <property type="entry name" value="Recombinase"/>
    <property type="match status" value="1"/>
</dbReference>
<dbReference type="PANTHER" id="PTHR30461:SF2">
    <property type="entry name" value="SERINE RECOMBINASE PINE-RELATED"/>
    <property type="match status" value="1"/>
</dbReference>
<organism evidence="7 8">
    <name type="scientific">Mycolicibacterium alvei</name>
    <dbReference type="NCBI Taxonomy" id="67081"/>
    <lineage>
        <taxon>Bacteria</taxon>
        <taxon>Bacillati</taxon>
        <taxon>Actinomycetota</taxon>
        <taxon>Actinomycetes</taxon>
        <taxon>Mycobacteriales</taxon>
        <taxon>Mycobacteriaceae</taxon>
        <taxon>Mycolicibacterium</taxon>
    </lineage>
</organism>
<dbReference type="SMART" id="SM00857">
    <property type="entry name" value="Resolvase"/>
    <property type="match status" value="1"/>
</dbReference>
<dbReference type="PROSITE" id="PS00397">
    <property type="entry name" value="RECOMBINASES_1"/>
    <property type="match status" value="1"/>
</dbReference>
<dbReference type="PROSITE" id="PS00398">
    <property type="entry name" value="RECOMBINASES_2"/>
    <property type="match status" value="1"/>
</dbReference>
<keyword evidence="3" id="KW-0233">DNA recombination</keyword>
<keyword evidence="1" id="KW-0229">DNA integration</keyword>
<proteinExistence type="predicted"/>
<dbReference type="EMBL" id="AP022565">
    <property type="protein sequence ID" value="BBX27948.1"/>
    <property type="molecule type" value="Genomic_DNA"/>
</dbReference>
<dbReference type="Proteomes" id="UP000466906">
    <property type="component" value="Chromosome"/>
</dbReference>
<dbReference type="Pfam" id="PF00239">
    <property type="entry name" value="Resolvase"/>
    <property type="match status" value="1"/>
</dbReference>
<evidence type="ECO:0000256" key="3">
    <source>
        <dbReference type="ARBA" id="ARBA00023172"/>
    </source>
</evidence>
<feature type="domain" description="Resolvase/invertase-type recombinase catalytic" evidence="6">
    <location>
        <begin position="11"/>
        <end position="156"/>
    </location>
</feature>
<name>A0A6N4UU54_9MYCO</name>
<sequence>MNAAAKARGALMFGYARVSTEEQAEKRNGLEAQRTTIDAEAERRGWTVEHHTDAAVTGKMIGPQLREVLELLASGQGDGLVVAKLDRLSRSIVNAANIIEAATTQGWSLVVLDLGVDLTTAAGRMVAMNLVNFAQYERELISERTRAGLAAKRARGERLGRPRLAKPGVVRRIVLDRDAGLSFTKIASALEAEGILSPAGRPNWQASTVRRIYASATAATEAEQASA</sequence>
<keyword evidence="2" id="KW-0238">DNA-binding</keyword>
<dbReference type="InterPro" id="IPR006119">
    <property type="entry name" value="Resolv_N"/>
</dbReference>
<dbReference type="InterPro" id="IPR050639">
    <property type="entry name" value="SSR_resolvase"/>
</dbReference>
<dbReference type="AlphaFoldDB" id="A0A6N4UU54"/>
<dbReference type="GO" id="GO:0000150">
    <property type="term" value="F:DNA strand exchange activity"/>
    <property type="evidence" value="ECO:0007669"/>
    <property type="project" value="InterPro"/>
</dbReference>
<reference evidence="7 8" key="1">
    <citation type="journal article" date="2019" name="Emerg. Microbes Infect.">
        <title>Comprehensive subspecies identification of 175 nontuberculous mycobacteria species based on 7547 genomic profiles.</title>
        <authorList>
            <person name="Matsumoto Y."/>
            <person name="Kinjo T."/>
            <person name="Motooka D."/>
            <person name="Nabeya D."/>
            <person name="Jung N."/>
            <person name="Uechi K."/>
            <person name="Horii T."/>
            <person name="Iida T."/>
            <person name="Fujita J."/>
            <person name="Nakamura S."/>
        </authorList>
    </citation>
    <scope>NUCLEOTIDE SEQUENCE [LARGE SCALE GENOMIC DNA]</scope>
    <source>
        <strain evidence="7 8">JCM 12272</strain>
    </source>
</reference>
<dbReference type="RefSeq" id="WP_308213838.1">
    <property type="nucleotide sequence ID" value="NZ_AP022565.1"/>
</dbReference>
<dbReference type="KEGG" id="malv:MALV_30730"/>
<dbReference type="PANTHER" id="PTHR30461">
    <property type="entry name" value="DNA-INVERTASE FROM LAMBDOID PROPHAGE"/>
    <property type="match status" value="1"/>
</dbReference>
<feature type="active site" description="O-(5'-phospho-DNA)-serine intermediate" evidence="4 5">
    <location>
        <position position="19"/>
    </location>
</feature>
<evidence type="ECO:0000313" key="7">
    <source>
        <dbReference type="EMBL" id="BBX27948.1"/>
    </source>
</evidence>
<evidence type="ECO:0000256" key="2">
    <source>
        <dbReference type="ARBA" id="ARBA00023125"/>
    </source>
</evidence>
<dbReference type="CDD" id="cd03768">
    <property type="entry name" value="SR_ResInv"/>
    <property type="match status" value="1"/>
</dbReference>
<evidence type="ECO:0000313" key="8">
    <source>
        <dbReference type="Proteomes" id="UP000466906"/>
    </source>
</evidence>
<dbReference type="GO" id="GO:0003677">
    <property type="term" value="F:DNA binding"/>
    <property type="evidence" value="ECO:0007669"/>
    <property type="project" value="UniProtKB-KW"/>
</dbReference>
<dbReference type="InterPro" id="IPR036162">
    <property type="entry name" value="Resolvase-like_N_sf"/>
</dbReference>
<accession>A0A6N4UU54</accession>
<dbReference type="PROSITE" id="PS51736">
    <property type="entry name" value="RECOMBINASES_3"/>
    <property type="match status" value="1"/>
</dbReference>
<gene>
    <name evidence="7" type="ORF">MALV_30730</name>
</gene>
<keyword evidence="8" id="KW-1185">Reference proteome</keyword>
<dbReference type="GO" id="GO:0015074">
    <property type="term" value="P:DNA integration"/>
    <property type="evidence" value="ECO:0007669"/>
    <property type="project" value="UniProtKB-KW"/>
</dbReference>
<dbReference type="InterPro" id="IPR006118">
    <property type="entry name" value="Recombinase_CS"/>
</dbReference>
<evidence type="ECO:0000259" key="6">
    <source>
        <dbReference type="PROSITE" id="PS51736"/>
    </source>
</evidence>
<dbReference type="InterPro" id="IPR011109">
    <property type="entry name" value="DNA_bind_recombinase_dom"/>
</dbReference>
<evidence type="ECO:0000256" key="5">
    <source>
        <dbReference type="PROSITE-ProRule" id="PRU10137"/>
    </source>
</evidence>
<protein>
    <submittedName>
        <fullName evidence="7">Resolvase</fullName>
    </submittedName>
</protein>
<evidence type="ECO:0000256" key="1">
    <source>
        <dbReference type="ARBA" id="ARBA00022908"/>
    </source>
</evidence>
<dbReference type="Gene3D" id="3.40.50.1390">
    <property type="entry name" value="Resolvase, N-terminal catalytic domain"/>
    <property type="match status" value="1"/>
</dbReference>